<proteinExistence type="predicted"/>
<accession>A0A0K2UGN3</accession>
<reference evidence="1" key="1">
    <citation type="submission" date="2014-05" db="EMBL/GenBank/DDBJ databases">
        <authorList>
            <person name="Chronopoulou M."/>
        </authorList>
    </citation>
    <scope>NUCLEOTIDE SEQUENCE</scope>
    <source>
        <tissue evidence="1">Whole organism</tissue>
    </source>
</reference>
<dbReference type="AlphaFoldDB" id="A0A0K2UGN3"/>
<protein>
    <submittedName>
        <fullName evidence="1">Uncharacterized protein</fullName>
    </submittedName>
</protein>
<feature type="non-terminal residue" evidence="1">
    <location>
        <position position="1"/>
    </location>
</feature>
<dbReference type="EMBL" id="HACA01020012">
    <property type="protein sequence ID" value="CDW37373.1"/>
    <property type="molecule type" value="Transcribed_RNA"/>
</dbReference>
<sequence length="55" mass="6393">KKQNVENGLFFCILKTTNHFLLESPLLNRIYEDVFSIFITPLSDAISKVLTFNLF</sequence>
<organism evidence="1">
    <name type="scientific">Lepeophtheirus salmonis</name>
    <name type="common">Salmon louse</name>
    <name type="synonym">Caligus salmonis</name>
    <dbReference type="NCBI Taxonomy" id="72036"/>
    <lineage>
        <taxon>Eukaryota</taxon>
        <taxon>Metazoa</taxon>
        <taxon>Ecdysozoa</taxon>
        <taxon>Arthropoda</taxon>
        <taxon>Crustacea</taxon>
        <taxon>Multicrustacea</taxon>
        <taxon>Hexanauplia</taxon>
        <taxon>Copepoda</taxon>
        <taxon>Siphonostomatoida</taxon>
        <taxon>Caligidae</taxon>
        <taxon>Lepeophtheirus</taxon>
    </lineage>
</organism>
<evidence type="ECO:0000313" key="1">
    <source>
        <dbReference type="EMBL" id="CDW37373.1"/>
    </source>
</evidence>
<name>A0A0K2UGN3_LEPSM</name>